<evidence type="ECO:0000313" key="1">
    <source>
        <dbReference type="EMBL" id="KAH9679586.1"/>
    </source>
</evidence>
<dbReference type="EMBL" id="CM039178">
    <property type="protein sequence ID" value="KAH9679586.1"/>
    <property type="molecule type" value="Genomic_DNA"/>
</dbReference>
<organism evidence="1 2">
    <name type="scientific">Citrus sinensis</name>
    <name type="common">Sweet orange</name>
    <name type="synonym">Citrus aurantium var. sinensis</name>
    <dbReference type="NCBI Taxonomy" id="2711"/>
    <lineage>
        <taxon>Eukaryota</taxon>
        <taxon>Viridiplantae</taxon>
        <taxon>Streptophyta</taxon>
        <taxon>Embryophyta</taxon>
        <taxon>Tracheophyta</taxon>
        <taxon>Spermatophyta</taxon>
        <taxon>Magnoliopsida</taxon>
        <taxon>eudicotyledons</taxon>
        <taxon>Gunneridae</taxon>
        <taxon>Pentapetalae</taxon>
        <taxon>rosids</taxon>
        <taxon>malvids</taxon>
        <taxon>Sapindales</taxon>
        <taxon>Rutaceae</taxon>
        <taxon>Aurantioideae</taxon>
        <taxon>Citrus</taxon>
    </lineage>
</organism>
<comment type="caution">
    <text evidence="1">The sequence shown here is derived from an EMBL/GenBank/DDBJ whole genome shotgun (WGS) entry which is preliminary data.</text>
</comment>
<sequence>MLCPQRQYCLIQITGLEASIQVVRDKLAPAMKKADLAKEFGKGFYRVPEIFESACEHGIIQKDENSYIIKREVFNDKHQVEQYLIENTEVLNKIIMILRKHLLEMH</sequence>
<name>A0ACB8HXV2_CITSI</name>
<accession>A0ACB8HXV2</accession>
<gene>
    <name evidence="1" type="ORF">KPL71_026191</name>
</gene>
<reference evidence="2" key="1">
    <citation type="journal article" date="2023" name="Hortic. Res.">
        <title>A chromosome-level phased genome enabling allele-level studies in sweet orange: a case study on citrus Huanglongbing tolerance.</title>
        <authorList>
            <person name="Wu B."/>
            <person name="Yu Q."/>
            <person name="Deng Z."/>
            <person name="Duan Y."/>
            <person name="Luo F."/>
            <person name="Gmitter F. Jr."/>
        </authorList>
    </citation>
    <scope>NUCLEOTIDE SEQUENCE [LARGE SCALE GENOMIC DNA]</scope>
    <source>
        <strain evidence="2">cv. Valencia</strain>
    </source>
</reference>
<protein>
    <submittedName>
        <fullName evidence="1">Uncharacterized protein</fullName>
    </submittedName>
</protein>
<dbReference type="Proteomes" id="UP000829398">
    <property type="component" value="Chromosome 9"/>
</dbReference>
<keyword evidence="2" id="KW-1185">Reference proteome</keyword>
<evidence type="ECO:0000313" key="2">
    <source>
        <dbReference type="Proteomes" id="UP000829398"/>
    </source>
</evidence>
<proteinExistence type="predicted"/>